<gene>
    <name evidence="6" type="ORF">FA10DRAFT_300520</name>
</gene>
<dbReference type="InParanoid" id="A0A316YS62"/>
<feature type="region of interest" description="Disordered" evidence="4">
    <location>
        <begin position="110"/>
        <end position="142"/>
    </location>
</feature>
<dbReference type="EC" id="3.1.1.-" evidence="3"/>
<dbReference type="InterPro" id="IPR002018">
    <property type="entry name" value="CarbesteraseB"/>
</dbReference>
<feature type="chain" id="PRO_5016191386" description="Carboxylic ester hydrolase" evidence="3">
    <location>
        <begin position="18"/>
        <end position="615"/>
    </location>
</feature>
<evidence type="ECO:0000313" key="7">
    <source>
        <dbReference type="Proteomes" id="UP000245768"/>
    </source>
</evidence>
<dbReference type="Pfam" id="PF00135">
    <property type="entry name" value="COesterase"/>
    <property type="match status" value="1"/>
</dbReference>
<dbReference type="STRING" id="215250.A0A316YS62"/>
<dbReference type="GO" id="GO:0016787">
    <property type="term" value="F:hydrolase activity"/>
    <property type="evidence" value="ECO:0007669"/>
    <property type="project" value="UniProtKB-KW"/>
</dbReference>
<dbReference type="Gene3D" id="3.40.50.1820">
    <property type="entry name" value="alpha/beta hydrolase"/>
    <property type="match status" value="2"/>
</dbReference>
<keyword evidence="3" id="KW-0732">Signal</keyword>
<dbReference type="PANTHER" id="PTHR11559">
    <property type="entry name" value="CARBOXYLESTERASE"/>
    <property type="match status" value="1"/>
</dbReference>
<dbReference type="SUPFAM" id="SSF53474">
    <property type="entry name" value="alpha/beta-Hydrolases"/>
    <property type="match status" value="2"/>
</dbReference>
<organism evidence="6 7">
    <name type="scientific">Acaromyces ingoldii</name>
    <dbReference type="NCBI Taxonomy" id="215250"/>
    <lineage>
        <taxon>Eukaryota</taxon>
        <taxon>Fungi</taxon>
        <taxon>Dikarya</taxon>
        <taxon>Basidiomycota</taxon>
        <taxon>Ustilaginomycotina</taxon>
        <taxon>Exobasidiomycetes</taxon>
        <taxon>Exobasidiales</taxon>
        <taxon>Cryptobasidiaceae</taxon>
        <taxon>Acaromyces</taxon>
    </lineage>
</organism>
<dbReference type="OrthoDB" id="408631at2759"/>
<dbReference type="InterPro" id="IPR019826">
    <property type="entry name" value="Carboxylesterase_B_AS"/>
</dbReference>
<comment type="similarity">
    <text evidence="1 3">Belongs to the type-B carboxylesterase/lipase family.</text>
</comment>
<dbReference type="EMBL" id="KZ819635">
    <property type="protein sequence ID" value="PWN91962.1"/>
    <property type="molecule type" value="Genomic_DNA"/>
</dbReference>
<feature type="compositionally biased region" description="Polar residues" evidence="4">
    <location>
        <begin position="126"/>
        <end position="142"/>
    </location>
</feature>
<dbReference type="InterPro" id="IPR050309">
    <property type="entry name" value="Type-B_Carboxylest/Lipase"/>
</dbReference>
<evidence type="ECO:0000259" key="5">
    <source>
        <dbReference type="Pfam" id="PF00135"/>
    </source>
</evidence>
<dbReference type="PROSITE" id="PS00122">
    <property type="entry name" value="CARBOXYLESTERASE_B_1"/>
    <property type="match status" value="1"/>
</dbReference>
<evidence type="ECO:0000313" key="6">
    <source>
        <dbReference type="EMBL" id="PWN91962.1"/>
    </source>
</evidence>
<dbReference type="AlphaFoldDB" id="A0A316YS62"/>
<evidence type="ECO:0000256" key="4">
    <source>
        <dbReference type="SAM" id="MobiDB-lite"/>
    </source>
</evidence>
<protein>
    <recommendedName>
        <fullName evidence="3">Carboxylic ester hydrolase</fullName>
        <ecNumber evidence="3">3.1.1.-</ecNumber>
    </recommendedName>
</protein>
<keyword evidence="7" id="KW-1185">Reference proteome</keyword>
<sequence>MRLAVLVTLALVALTNGAPAPAAAPTAKLSDGSVLTGGTQGSQVYWYGVRYAAAPVGNLRFAPPKAPPSPAQGPPTSQSNRRRQYGGNNTYAGQNQAEAGQKLWNIEEDPDEQTSVQKGGKVQVQAIDSTTKGPRCPQSGSVSDQDEDCLFMNIQRPASLSNGANVPVLLFFHGGGFQGGSGNDIDPTAFIQAGIDNSQPVLVATINYRLGALGFASGETMEQLRDSTPSNVGLNLGFRDMQRALVWTRANVASFGGDPDRINIWGQSAGAFGVGALLLGNPDSPPFQGALMQSGTPGGPPIDSASTGTKTDQFNRLLDNVGCDQNDSNEGKLSCLRSQTWKTIRKASIQEQSRASSDYIRGSYPWTACIDGGVSRKGFFSDRPSVVLSQGNFAKVNLLSGNNEDEGTPFAPQSFDDEESFGDWYKKIWFEDPDSDEANSAFSDLLQAYPDDPTVGSPYRPKNGDNDNRFFGDTNQFKRAASIYADTRFQSVRRNLLKNYLKKSPKTSIYSYHFANYRDGDADYLGIPHGADLDFVLGRNTQNPSMDAKIAQRWIAFATNGNPNIDGLANWPKYTSKNKQLLQYRDGTSSIVQDDFRVDAMNVLNRDDILALTGR</sequence>
<evidence type="ECO:0000256" key="3">
    <source>
        <dbReference type="RuleBase" id="RU361235"/>
    </source>
</evidence>
<accession>A0A316YS62</accession>
<feature type="region of interest" description="Disordered" evidence="4">
    <location>
        <begin position="61"/>
        <end position="93"/>
    </location>
</feature>
<dbReference type="Proteomes" id="UP000245768">
    <property type="component" value="Unassembled WGS sequence"/>
</dbReference>
<reference evidence="6 7" key="1">
    <citation type="journal article" date="2018" name="Mol. Biol. Evol.">
        <title>Broad Genomic Sampling Reveals a Smut Pathogenic Ancestry of the Fungal Clade Ustilaginomycotina.</title>
        <authorList>
            <person name="Kijpornyongpan T."/>
            <person name="Mondo S.J."/>
            <person name="Barry K."/>
            <person name="Sandor L."/>
            <person name="Lee J."/>
            <person name="Lipzen A."/>
            <person name="Pangilinan J."/>
            <person name="LaButti K."/>
            <person name="Hainaut M."/>
            <person name="Henrissat B."/>
            <person name="Grigoriev I.V."/>
            <person name="Spatafora J.W."/>
            <person name="Aime M.C."/>
        </authorList>
    </citation>
    <scope>NUCLEOTIDE SEQUENCE [LARGE SCALE GENOMIC DNA]</scope>
    <source>
        <strain evidence="6 7">MCA 4198</strain>
    </source>
</reference>
<feature type="domain" description="Carboxylesterase type B" evidence="5">
    <location>
        <begin position="127"/>
        <end position="589"/>
    </location>
</feature>
<feature type="signal peptide" evidence="3">
    <location>
        <begin position="1"/>
        <end position="17"/>
    </location>
</feature>
<name>A0A316YS62_9BASI</name>
<evidence type="ECO:0000256" key="2">
    <source>
        <dbReference type="ARBA" id="ARBA00022801"/>
    </source>
</evidence>
<feature type="compositionally biased region" description="Pro residues" evidence="4">
    <location>
        <begin position="64"/>
        <end position="73"/>
    </location>
</feature>
<keyword evidence="2 3" id="KW-0378">Hydrolase</keyword>
<dbReference type="RefSeq" id="XP_025379160.1">
    <property type="nucleotide sequence ID" value="XM_025524859.1"/>
</dbReference>
<dbReference type="GeneID" id="37046775"/>
<dbReference type="InterPro" id="IPR029058">
    <property type="entry name" value="AB_hydrolase_fold"/>
</dbReference>
<evidence type="ECO:0000256" key="1">
    <source>
        <dbReference type="ARBA" id="ARBA00005964"/>
    </source>
</evidence>
<proteinExistence type="inferred from homology"/>